<keyword evidence="5" id="KW-1185">Reference proteome</keyword>
<dbReference type="STRING" id="7918.ENSLOCP00000020553"/>
<dbReference type="eggNOG" id="ENOG502QTQ3">
    <property type="taxonomic scope" value="Eukaryota"/>
</dbReference>
<feature type="compositionally biased region" description="Polar residues" evidence="3">
    <location>
        <begin position="446"/>
        <end position="471"/>
    </location>
</feature>
<evidence type="ECO:0000256" key="1">
    <source>
        <dbReference type="ARBA" id="ARBA00004123"/>
    </source>
</evidence>
<feature type="region of interest" description="Disordered" evidence="3">
    <location>
        <begin position="342"/>
        <end position="509"/>
    </location>
</feature>
<dbReference type="EMBL" id="AHAT01001732">
    <property type="status" value="NOT_ANNOTATED_CDS"/>
    <property type="molecule type" value="Genomic_DNA"/>
</dbReference>
<proteinExistence type="predicted"/>
<dbReference type="PANTHER" id="PTHR23348:SF41">
    <property type="entry name" value="NEUROBLAST DIFFERENTIATION-ASSOCIATED PROTEIN AHNAK"/>
    <property type="match status" value="1"/>
</dbReference>
<name>W5NIU4_LEPOC</name>
<dbReference type="InParanoid" id="W5NIU4"/>
<feature type="compositionally biased region" description="Basic and acidic residues" evidence="3">
    <location>
        <begin position="397"/>
        <end position="407"/>
    </location>
</feature>
<evidence type="ECO:0008006" key="6">
    <source>
        <dbReference type="Google" id="ProtNLM"/>
    </source>
</evidence>
<dbReference type="PANTHER" id="PTHR23348">
    <property type="entry name" value="PERIAXIN/AHNAK"/>
    <property type="match status" value="1"/>
</dbReference>
<dbReference type="Proteomes" id="UP000018468">
    <property type="component" value="Linkage group LG16"/>
</dbReference>
<organism evidence="4 5">
    <name type="scientific">Lepisosteus oculatus</name>
    <name type="common">Spotted gar</name>
    <dbReference type="NCBI Taxonomy" id="7918"/>
    <lineage>
        <taxon>Eukaryota</taxon>
        <taxon>Metazoa</taxon>
        <taxon>Chordata</taxon>
        <taxon>Craniata</taxon>
        <taxon>Vertebrata</taxon>
        <taxon>Euteleostomi</taxon>
        <taxon>Actinopterygii</taxon>
        <taxon>Neopterygii</taxon>
        <taxon>Holostei</taxon>
        <taxon>Semionotiformes</taxon>
        <taxon>Lepisosteidae</taxon>
        <taxon>Lepisosteus</taxon>
    </lineage>
</organism>
<comment type="subcellular location">
    <subcellularLocation>
        <location evidence="1">Nucleus</location>
    </subcellularLocation>
</comment>
<dbReference type="AlphaFoldDB" id="W5NIU4"/>
<dbReference type="Gene3D" id="2.30.42.10">
    <property type="match status" value="1"/>
</dbReference>
<evidence type="ECO:0000256" key="2">
    <source>
        <dbReference type="ARBA" id="ARBA00023242"/>
    </source>
</evidence>
<feature type="region of interest" description="Disordered" evidence="3">
    <location>
        <begin position="525"/>
        <end position="596"/>
    </location>
</feature>
<evidence type="ECO:0000313" key="4">
    <source>
        <dbReference type="Ensembl" id="ENSLOCP00000020553.1"/>
    </source>
</evidence>
<dbReference type="EMBL" id="AHAT01001731">
    <property type="status" value="NOT_ANNOTATED_CDS"/>
    <property type="molecule type" value="Genomic_DNA"/>
</dbReference>
<dbReference type="HOGENOM" id="CLU_475351_0_0_1"/>
<reference evidence="5" key="1">
    <citation type="submission" date="2011-12" db="EMBL/GenBank/DDBJ databases">
        <title>The Draft Genome of Lepisosteus oculatus.</title>
        <authorList>
            <consortium name="The Broad Institute Genome Assembly &amp; Analysis Group"/>
            <consortium name="Computational R&amp;D Group"/>
            <consortium name="and Sequencing Platform"/>
            <person name="Di Palma F."/>
            <person name="Alfoldi J."/>
            <person name="Johnson J."/>
            <person name="Berlin A."/>
            <person name="Gnerre S."/>
            <person name="Jaffe D."/>
            <person name="MacCallum I."/>
            <person name="Young S."/>
            <person name="Walker B.J."/>
            <person name="Lander E.S."/>
            <person name="Lindblad-Toh K."/>
        </authorList>
    </citation>
    <scope>NUCLEOTIDE SEQUENCE [LARGE SCALE GENOMIC DNA]</scope>
</reference>
<keyword evidence="2" id="KW-0539">Nucleus</keyword>
<accession>W5NIU4</accession>
<dbReference type="InterPro" id="IPR036034">
    <property type="entry name" value="PDZ_sf"/>
</dbReference>
<dbReference type="GeneTree" id="ENSGT00940000154902"/>
<dbReference type="Bgee" id="ENSLOCG00000016638">
    <property type="expression patterns" value="Expressed in larva and 6 other cell types or tissues"/>
</dbReference>
<evidence type="ECO:0000256" key="3">
    <source>
        <dbReference type="SAM" id="MobiDB-lite"/>
    </source>
</evidence>
<dbReference type="GO" id="GO:0005634">
    <property type="term" value="C:nucleus"/>
    <property type="evidence" value="ECO:0007669"/>
    <property type="project" value="UniProtKB-SubCell"/>
</dbReference>
<dbReference type="OMA" id="FKGPKMP"/>
<sequence length="596" mass="63811">NGHKRNRSFSDNLVLEEAEEGGIVVADIKDDSLAAARGLKEGDEIVGATIFFDNLKKDDVVKLLKMTEPYNANMKVHTKHGQNAPGPVDVGYNKLFNSKIKKYLRPQQSLDGSLTLPGTRVNGINTRLNKKLKNTGTNVSLPNLSDPDVLNLQGPNLKGGIKDPASTYKWPSMNITSPNTQIQGPDLDIDAGMKTPKLNLSSPTFKGGINTPDSDINLPKADLKGPDLDFGPKVKGPDLDIDADMKTPDLNFSAPKIKGGFNTPDLDVSLPKADLKGPNVDLKSPNLDLKTPTLDIDAPRGKFKKSSLKMPDFGLSGPKTSNINGDFDMSFSNTQSHDVKLPKGNADLSTPGIEGPNVDMKRPKVDIPDIDLEVPGGTLKRPKFKLPSFGTSQKKPKGPDLDMDAKIKTPNIDKSAPKIKGSFGVPETDLDLKSPKLPGDIDLSAPQVQSNIKGPSFDVNKSQVKAGSQKATRSKPDLNMDTGDGIPNTDCSVPQVKGAISTPKLDMSSPKGDFAFNISDLDLDGPDSNLMSSSLKPSFTSPKMSHLDRDMDLNISPPKAGINATVPSLRGEITDPDLNVSLPNAPHIEAPHANVS</sequence>
<protein>
    <recommendedName>
        <fullName evidence="6">PDZ domain-containing protein</fullName>
    </recommendedName>
</protein>
<dbReference type="InterPro" id="IPR052082">
    <property type="entry name" value="Myelin_sheath_structural"/>
</dbReference>
<evidence type="ECO:0000313" key="5">
    <source>
        <dbReference type="Proteomes" id="UP000018468"/>
    </source>
</evidence>
<reference evidence="4" key="2">
    <citation type="submission" date="2025-08" db="UniProtKB">
        <authorList>
            <consortium name="Ensembl"/>
        </authorList>
    </citation>
    <scope>IDENTIFICATION</scope>
</reference>
<dbReference type="Ensembl" id="ENSLOCT00000020588.1">
    <property type="protein sequence ID" value="ENSLOCP00000020553.1"/>
    <property type="gene ID" value="ENSLOCG00000016638.1"/>
</dbReference>
<feature type="compositionally biased region" description="Polar residues" evidence="3">
    <location>
        <begin position="529"/>
        <end position="543"/>
    </location>
</feature>
<reference evidence="4" key="3">
    <citation type="submission" date="2025-09" db="UniProtKB">
        <authorList>
            <consortium name="Ensembl"/>
        </authorList>
    </citation>
    <scope>IDENTIFICATION</scope>
</reference>
<dbReference type="SUPFAM" id="SSF50156">
    <property type="entry name" value="PDZ domain-like"/>
    <property type="match status" value="1"/>
</dbReference>